<reference evidence="1" key="1">
    <citation type="submission" date="2022-08" db="EMBL/GenBank/DDBJ databases">
        <title>Genome analysis of Corynebacteriales strain.</title>
        <authorList>
            <person name="Lee S.D."/>
        </authorList>
    </citation>
    <scope>NUCLEOTIDE SEQUENCE</scope>
    <source>
        <strain evidence="1">D3-21</strain>
    </source>
</reference>
<keyword evidence="2" id="KW-1185">Reference proteome</keyword>
<dbReference type="AlphaFoldDB" id="A0A9X4M742"/>
<name>A0A9X4M742_9ACTN</name>
<dbReference type="RefSeq" id="WP_332520850.1">
    <property type="nucleotide sequence ID" value="NZ_JANRHA010000028.1"/>
</dbReference>
<dbReference type="Gene3D" id="3.40.50.300">
    <property type="entry name" value="P-loop containing nucleotide triphosphate hydrolases"/>
    <property type="match status" value="1"/>
</dbReference>
<proteinExistence type="predicted"/>
<dbReference type="InterPro" id="IPR027417">
    <property type="entry name" value="P-loop_NTPase"/>
</dbReference>
<gene>
    <name evidence="1" type="ORF">NVS88_21840</name>
</gene>
<accession>A0A9X4M742</accession>
<organism evidence="1 2">
    <name type="scientific">Speluncibacter jeojiensis</name>
    <dbReference type="NCBI Taxonomy" id="2710754"/>
    <lineage>
        <taxon>Bacteria</taxon>
        <taxon>Bacillati</taxon>
        <taxon>Actinomycetota</taxon>
        <taxon>Actinomycetes</taxon>
        <taxon>Mycobacteriales</taxon>
        <taxon>Speluncibacteraceae</taxon>
        <taxon>Speluncibacter</taxon>
    </lineage>
</organism>
<evidence type="ECO:0000313" key="1">
    <source>
        <dbReference type="EMBL" id="MDG3017202.1"/>
    </source>
</evidence>
<comment type="caution">
    <text evidence="1">The sequence shown here is derived from an EMBL/GenBank/DDBJ whole genome shotgun (WGS) entry which is preliminary data.</text>
</comment>
<sequence>MTAAEPLRDVVAAQLSSLTAPGHVLNTDSDRITYIRYAADVRRAKFRKRVVAECLDRQNPVRGGLSAVVSAGAPGAGKSTALRARAPDLDGYWILDADIVKDALIE</sequence>
<dbReference type="EMBL" id="JANRHA010000028">
    <property type="protein sequence ID" value="MDG3017202.1"/>
    <property type="molecule type" value="Genomic_DNA"/>
</dbReference>
<evidence type="ECO:0000313" key="2">
    <source>
        <dbReference type="Proteomes" id="UP001152755"/>
    </source>
</evidence>
<protein>
    <submittedName>
        <fullName evidence="1">Uncharacterized protein</fullName>
    </submittedName>
</protein>
<dbReference type="Proteomes" id="UP001152755">
    <property type="component" value="Unassembled WGS sequence"/>
</dbReference>